<evidence type="ECO:0000256" key="10">
    <source>
        <dbReference type="ARBA" id="ARBA00030775"/>
    </source>
</evidence>
<gene>
    <name evidence="13" type="primary">fimT</name>
    <name evidence="13" type="ORF">GCM10009332_02470</name>
</gene>
<comment type="similarity">
    <text evidence="9">Belongs to the GSP H family.</text>
</comment>
<dbReference type="Pfam" id="PF07963">
    <property type="entry name" value="N_methyl"/>
    <property type="match status" value="1"/>
</dbReference>
<dbReference type="GO" id="GO:0005886">
    <property type="term" value="C:plasma membrane"/>
    <property type="evidence" value="ECO:0007669"/>
    <property type="project" value="UniProtKB-SubCell"/>
</dbReference>
<keyword evidence="8 11" id="KW-0472">Membrane</keyword>
<evidence type="ECO:0000256" key="9">
    <source>
        <dbReference type="ARBA" id="ARBA00025772"/>
    </source>
</evidence>
<dbReference type="Gene3D" id="3.55.40.10">
    <property type="entry name" value="minor pseudopilin epsh domain"/>
    <property type="match status" value="1"/>
</dbReference>
<evidence type="ECO:0000256" key="6">
    <source>
        <dbReference type="ARBA" id="ARBA00022692"/>
    </source>
</evidence>
<evidence type="ECO:0000256" key="3">
    <source>
        <dbReference type="ARBA" id="ARBA00022475"/>
    </source>
</evidence>
<evidence type="ECO:0000256" key="4">
    <source>
        <dbReference type="ARBA" id="ARBA00022481"/>
    </source>
</evidence>
<evidence type="ECO:0000259" key="12">
    <source>
        <dbReference type="Pfam" id="PF12019"/>
    </source>
</evidence>
<protein>
    <recommendedName>
        <fullName evidence="2">Type II secretion system protein H</fullName>
    </recommendedName>
    <alternativeName>
        <fullName evidence="10">General secretion pathway protein H</fullName>
    </alternativeName>
</protein>
<evidence type="ECO:0000256" key="5">
    <source>
        <dbReference type="ARBA" id="ARBA00022519"/>
    </source>
</evidence>
<name>A0A917N5X4_9GAMM</name>
<keyword evidence="5" id="KW-0997">Cell inner membrane</keyword>
<dbReference type="Proteomes" id="UP000613743">
    <property type="component" value="Unassembled WGS sequence"/>
</dbReference>
<dbReference type="AlphaFoldDB" id="A0A917N5X4"/>
<reference evidence="13" key="1">
    <citation type="journal article" date="2014" name="Int. J. Syst. Evol. Microbiol.">
        <title>Complete genome sequence of Corynebacterium casei LMG S-19264T (=DSM 44701T), isolated from a smear-ripened cheese.</title>
        <authorList>
            <consortium name="US DOE Joint Genome Institute (JGI-PGF)"/>
            <person name="Walter F."/>
            <person name="Albersmeier A."/>
            <person name="Kalinowski J."/>
            <person name="Ruckert C."/>
        </authorList>
    </citation>
    <scope>NUCLEOTIDE SEQUENCE</scope>
    <source>
        <strain evidence="13">JCM 30804</strain>
    </source>
</reference>
<reference evidence="13" key="2">
    <citation type="submission" date="2020-09" db="EMBL/GenBank/DDBJ databases">
        <authorList>
            <person name="Sun Q."/>
            <person name="Ohkuma M."/>
        </authorList>
    </citation>
    <scope>NUCLEOTIDE SEQUENCE</scope>
    <source>
        <strain evidence="13">JCM 30804</strain>
    </source>
</reference>
<dbReference type="NCBIfam" id="TIGR02532">
    <property type="entry name" value="IV_pilin_GFxxxE"/>
    <property type="match status" value="1"/>
</dbReference>
<dbReference type="GO" id="GO:0015628">
    <property type="term" value="P:protein secretion by the type II secretion system"/>
    <property type="evidence" value="ECO:0007669"/>
    <property type="project" value="InterPro"/>
</dbReference>
<evidence type="ECO:0000256" key="11">
    <source>
        <dbReference type="SAM" id="Phobius"/>
    </source>
</evidence>
<feature type="domain" description="General secretion pathway GspH" evidence="12">
    <location>
        <begin position="45"/>
        <end position="158"/>
    </location>
</feature>
<comment type="caution">
    <text evidence="13">The sequence shown here is derived from an EMBL/GenBank/DDBJ whole genome shotgun (WGS) entry which is preliminary data.</text>
</comment>
<dbReference type="GO" id="GO:0015627">
    <property type="term" value="C:type II protein secretion system complex"/>
    <property type="evidence" value="ECO:0007669"/>
    <property type="project" value="InterPro"/>
</dbReference>
<proteinExistence type="inferred from homology"/>
<keyword evidence="3" id="KW-1003">Cell membrane</keyword>
<keyword evidence="4" id="KW-0488">Methylation</keyword>
<dbReference type="RefSeq" id="WP_188917057.1">
    <property type="nucleotide sequence ID" value="NZ_BMPZ01000001.1"/>
</dbReference>
<accession>A0A917N5X4</accession>
<evidence type="ECO:0000256" key="8">
    <source>
        <dbReference type="ARBA" id="ARBA00023136"/>
    </source>
</evidence>
<evidence type="ECO:0000313" key="14">
    <source>
        <dbReference type="Proteomes" id="UP000613743"/>
    </source>
</evidence>
<dbReference type="Pfam" id="PF12019">
    <property type="entry name" value="GspH"/>
    <property type="match status" value="1"/>
</dbReference>
<sequence length="171" mass="17956">MISSTKGLTLVELLVAILVAAIVIAIGLPSMTTLYEASRAEAGIQTLQSSITFARSQAVSYGGRVTVCPLESGACTTNWNKGFTIFLDRNNPQGNLNGDDSIIKVVEGFNDKDFVSFGASFISFTADGLVSGTSGQFAYCPTTKTSEASQAFNVSPSGNLRMETSATITCN</sequence>
<dbReference type="InterPro" id="IPR045584">
    <property type="entry name" value="Pilin-like"/>
</dbReference>
<evidence type="ECO:0000313" key="13">
    <source>
        <dbReference type="EMBL" id="GGI68873.1"/>
    </source>
</evidence>
<comment type="subcellular location">
    <subcellularLocation>
        <location evidence="1">Cell inner membrane</location>
        <topology evidence="1">Single-pass membrane protein</topology>
    </subcellularLocation>
</comment>
<evidence type="ECO:0000256" key="2">
    <source>
        <dbReference type="ARBA" id="ARBA00021549"/>
    </source>
</evidence>
<dbReference type="SUPFAM" id="SSF54523">
    <property type="entry name" value="Pili subunits"/>
    <property type="match status" value="1"/>
</dbReference>
<dbReference type="InterPro" id="IPR012902">
    <property type="entry name" value="N_methyl_site"/>
</dbReference>
<dbReference type="PROSITE" id="PS00409">
    <property type="entry name" value="PROKAR_NTER_METHYL"/>
    <property type="match status" value="1"/>
</dbReference>
<keyword evidence="6 11" id="KW-0812">Transmembrane</keyword>
<keyword evidence="14" id="KW-1185">Reference proteome</keyword>
<feature type="transmembrane region" description="Helical" evidence="11">
    <location>
        <begin position="7"/>
        <end position="28"/>
    </location>
</feature>
<dbReference type="EMBL" id="BMPZ01000001">
    <property type="protein sequence ID" value="GGI68873.1"/>
    <property type="molecule type" value="Genomic_DNA"/>
</dbReference>
<dbReference type="InterPro" id="IPR022346">
    <property type="entry name" value="T2SS_GspH"/>
</dbReference>
<organism evidence="13 14">
    <name type="scientific">Shewanella gelidii</name>
    <dbReference type="NCBI Taxonomy" id="1642821"/>
    <lineage>
        <taxon>Bacteria</taxon>
        <taxon>Pseudomonadati</taxon>
        <taxon>Pseudomonadota</taxon>
        <taxon>Gammaproteobacteria</taxon>
        <taxon>Alteromonadales</taxon>
        <taxon>Shewanellaceae</taxon>
        <taxon>Shewanella</taxon>
    </lineage>
</organism>
<evidence type="ECO:0000256" key="7">
    <source>
        <dbReference type="ARBA" id="ARBA00022989"/>
    </source>
</evidence>
<keyword evidence="7 11" id="KW-1133">Transmembrane helix</keyword>
<evidence type="ECO:0000256" key="1">
    <source>
        <dbReference type="ARBA" id="ARBA00004377"/>
    </source>
</evidence>